<dbReference type="GO" id="GO:0003700">
    <property type="term" value="F:DNA-binding transcription factor activity"/>
    <property type="evidence" value="ECO:0007669"/>
    <property type="project" value="InterPro"/>
</dbReference>
<keyword evidence="2" id="KW-0238">DNA-binding</keyword>
<protein>
    <submittedName>
        <fullName evidence="5">Transcriptional regulator, GntR family</fullName>
    </submittedName>
</protein>
<dbReference type="InterPro" id="IPR036388">
    <property type="entry name" value="WH-like_DNA-bd_sf"/>
</dbReference>
<evidence type="ECO:0000256" key="1">
    <source>
        <dbReference type="ARBA" id="ARBA00023015"/>
    </source>
</evidence>
<accession>A0A0M4D5U3</accession>
<name>A0A0M4D5U3_9BACT</name>
<dbReference type="InterPro" id="IPR011711">
    <property type="entry name" value="GntR_C"/>
</dbReference>
<dbReference type="PATRIC" id="fig|1603606.3.peg.3849"/>
<dbReference type="PRINTS" id="PR00035">
    <property type="entry name" value="HTHGNTR"/>
</dbReference>
<evidence type="ECO:0000256" key="3">
    <source>
        <dbReference type="ARBA" id="ARBA00023163"/>
    </source>
</evidence>
<gene>
    <name evidence="5" type="ORF">DSOUD_3574</name>
</gene>
<dbReference type="InterPro" id="IPR000485">
    <property type="entry name" value="AsnC-type_HTH_dom"/>
</dbReference>
<evidence type="ECO:0000313" key="6">
    <source>
        <dbReference type="Proteomes" id="UP000057158"/>
    </source>
</evidence>
<organism evidence="5 6">
    <name type="scientific">Desulfuromonas soudanensis</name>
    <dbReference type="NCBI Taxonomy" id="1603606"/>
    <lineage>
        <taxon>Bacteria</taxon>
        <taxon>Pseudomonadati</taxon>
        <taxon>Thermodesulfobacteriota</taxon>
        <taxon>Desulfuromonadia</taxon>
        <taxon>Desulfuromonadales</taxon>
        <taxon>Desulfuromonadaceae</taxon>
        <taxon>Desulfuromonas</taxon>
    </lineage>
</organism>
<dbReference type="PROSITE" id="PS50949">
    <property type="entry name" value="HTH_GNTR"/>
    <property type="match status" value="1"/>
</dbReference>
<keyword evidence="3" id="KW-0804">Transcription</keyword>
<keyword evidence="1" id="KW-0805">Transcription regulation</keyword>
<dbReference type="EMBL" id="CP010802">
    <property type="protein sequence ID" value="ALC18288.1"/>
    <property type="molecule type" value="Genomic_DNA"/>
</dbReference>
<dbReference type="SMART" id="SM00345">
    <property type="entry name" value="HTH_GNTR"/>
    <property type="match status" value="1"/>
</dbReference>
<dbReference type="PANTHER" id="PTHR43537:SF24">
    <property type="entry name" value="GLUCONATE OPERON TRANSCRIPTIONAL REPRESSOR"/>
    <property type="match status" value="1"/>
</dbReference>
<evidence type="ECO:0000259" key="4">
    <source>
        <dbReference type="PROSITE" id="PS50949"/>
    </source>
</evidence>
<dbReference type="RefSeq" id="WP_053552215.1">
    <property type="nucleotide sequence ID" value="NZ_CP010802.1"/>
</dbReference>
<dbReference type="AlphaFoldDB" id="A0A0M4D5U3"/>
<dbReference type="InterPro" id="IPR008920">
    <property type="entry name" value="TF_FadR/GntR_C"/>
</dbReference>
<dbReference type="Gene3D" id="1.20.120.530">
    <property type="entry name" value="GntR ligand-binding domain-like"/>
    <property type="match status" value="1"/>
</dbReference>
<dbReference type="KEGG" id="des:DSOUD_3574"/>
<feature type="domain" description="HTH gntR-type" evidence="4">
    <location>
        <begin position="10"/>
        <end position="77"/>
    </location>
</feature>
<dbReference type="SMART" id="SM00895">
    <property type="entry name" value="FCD"/>
    <property type="match status" value="1"/>
</dbReference>
<dbReference type="CDD" id="cd07377">
    <property type="entry name" value="WHTH_GntR"/>
    <property type="match status" value="1"/>
</dbReference>
<dbReference type="InterPro" id="IPR036390">
    <property type="entry name" value="WH_DNA-bd_sf"/>
</dbReference>
<proteinExistence type="predicted"/>
<dbReference type="OrthoDB" id="9812645at2"/>
<dbReference type="SUPFAM" id="SSF46785">
    <property type="entry name" value="Winged helix' DNA-binding domain"/>
    <property type="match status" value="1"/>
</dbReference>
<dbReference type="Pfam" id="PF00392">
    <property type="entry name" value="GntR"/>
    <property type="match status" value="1"/>
</dbReference>
<keyword evidence="6" id="KW-1185">Reference proteome</keyword>
<dbReference type="Proteomes" id="UP000057158">
    <property type="component" value="Chromosome"/>
</dbReference>
<dbReference type="Gene3D" id="1.10.10.10">
    <property type="entry name" value="Winged helix-like DNA-binding domain superfamily/Winged helix DNA-binding domain"/>
    <property type="match status" value="1"/>
</dbReference>
<dbReference type="Pfam" id="PF07729">
    <property type="entry name" value="FCD"/>
    <property type="match status" value="1"/>
</dbReference>
<dbReference type="SUPFAM" id="SSF48008">
    <property type="entry name" value="GntR ligand-binding domain-like"/>
    <property type="match status" value="1"/>
</dbReference>
<dbReference type="STRING" id="1603606.DSOUD_3574"/>
<dbReference type="InterPro" id="IPR000524">
    <property type="entry name" value="Tscrpt_reg_HTH_GntR"/>
</dbReference>
<dbReference type="GO" id="GO:0043565">
    <property type="term" value="F:sequence-specific DNA binding"/>
    <property type="evidence" value="ECO:0007669"/>
    <property type="project" value="InterPro"/>
</dbReference>
<reference evidence="5 6" key="1">
    <citation type="submission" date="2015-07" db="EMBL/GenBank/DDBJ databases">
        <title>Isolation and Genomic Characterization of a Novel Halophilic Metal-Reducing Deltaproteobacterium from the Deep Subsurface.</title>
        <authorList>
            <person name="Badalamenti J.P."/>
            <person name="Summers Z.M."/>
            <person name="Gralnick J.A."/>
            <person name="Bond D.R."/>
        </authorList>
    </citation>
    <scope>NUCLEOTIDE SEQUENCE [LARGE SCALE GENOMIC DNA]</scope>
    <source>
        <strain evidence="5 6">WTL</strain>
    </source>
</reference>
<dbReference type="PRINTS" id="PR00033">
    <property type="entry name" value="HTHASNC"/>
</dbReference>
<evidence type="ECO:0000256" key="2">
    <source>
        <dbReference type="ARBA" id="ARBA00023125"/>
    </source>
</evidence>
<dbReference type="PANTHER" id="PTHR43537">
    <property type="entry name" value="TRANSCRIPTIONAL REGULATOR, GNTR FAMILY"/>
    <property type="match status" value="1"/>
</dbReference>
<sequence>MRRKPIERHQTLREKILETIREAILKGSLKPGEKVAEPELAERFGISRTPIREAFRQLESEGYLTVIPRKGAVVTSLSERDVEEFYAIKSILEGYAARIAAERLTDRDIERLEGINNRLEQLARDGDVKTFFRVHNEFHELFIRAAGNEKLFDLISHLMMKFNRPRMASLALPGRMEISVQEHHKIIEAFKAHDGERADNLVRKTAAYGGQVLIQSLAKEEGRRVEKSVLRRSIDV</sequence>
<evidence type="ECO:0000313" key="5">
    <source>
        <dbReference type="EMBL" id="ALC18288.1"/>
    </source>
</evidence>